<feature type="region of interest" description="Disordered" evidence="16">
    <location>
        <begin position="872"/>
        <end position="929"/>
    </location>
</feature>
<keyword evidence="10" id="KW-0833">Ubl conjugation pathway</keyword>
<dbReference type="Pfam" id="PF23419">
    <property type="entry name" value="WD40_RFWD3"/>
    <property type="match status" value="1"/>
</dbReference>
<keyword evidence="6" id="KW-0853">WD repeat</keyword>
<name>A0ABP0XIB1_9BRYO</name>
<keyword evidence="14" id="KW-0479">Metal-binding</keyword>
<dbReference type="SUPFAM" id="SSF50978">
    <property type="entry name" value="WD40 repeat-like"/>
    <property type="match status" value="1"/>
</dbReference>
<evidence type="ECO:0000256" key="5">
    <source>
        <dbReference type="ARBA" id="ARBA00022490"/>
    </source>
</evidence>
<comment type="pathway">
    <text evidence="3">Protein modification; protein ubiquitination.</text>
</comment>
<evidence type="ECO:0000256" key="9">
    <source>
        <dbReference type="ARBA" id="ARBA00022763"/>
    </source>
</evidence>
<keyword evidence="5" id="KW-0963">Cytoplasm</keyword>
<evidence type="ECO:0000256" key="1">
    <source>
        <dbReference type="ARBA" id="ARBA00000900"/>
    </source>
</evidence>
<keyword evidence="9" id="KW-0227">DNA damage</keyword>
<keyword evidence="12" id="KW-0539">Nucleus</keyword>
<dbReference type="Pfam" id="PF13639">
    <property type="entry name" value="zf-RING_2"/>
    <property type="match status" value="1"/>
</dbReference>
<dbReference type="InterPro" id="IPR056527">
    <property type="entry name" value="WD40_RFWD3"/>
</dbReference>
<dbReference type="SMART" id="SM00184">
    <property type="entry name" value="RING"/>
    <property type="match status" value="1"/>
</dbReference>
<keyword evidence="7" id="KW-0808">Transferase</keyword>
<reference evidence="18" key="1">
    <citation type="submission" date="2024-02" db="EMBL/GenBank/DDBJ databases">
        <authorList>
            <consortium name="ELIXIR-Norway"/>
            <consortium name="Elixir Norway"/>
        </authorList>
    </citation>
    <scope>NUCLEOTIDE SEQUENCE</scope>
</reference>
<feature type="region of interest" description="Disordered" evidence="16">
    <location>
        <begin position="288"/>
        <end position="313"/>
    </location>
</feature>
<evidence type="ECO:0000256" key="3">
    <source>
        <dbReference type="ARBA" id="ARBA00004906"/>
    </source>
</evidence>
<gene>
    <name evidence="18" type="ORF">CSSPJE1EN1_LOCUS22886</name>
</gene>
<evidence type="ECO:0000256" key="15">
    <source>
        <dbReference type="SAM" id="Coils"/>
    </source>
</evidence>
<evidence type="ECO:0000313" key="19">
    <source>
        <dbReference type="Proteomes" id="UP001497444"/>
    </source>
</evidence>
<proteinExistence type="predicted"/>
<dbReference type="CDD" id="cd16450">
    <property type="entry name" value="mRING-C3HGC3_RFWD3"/>
    <property type="match status" value="1"/>
</dbReference>
<dbReference type="Proteomes" id="UP001497444">
    <property type="component" value="Chromosome 8"/>
</dbReference>
<dbReference type="EC" id="2.3.2.27" evidence="4"/>
<evidence type="ECO:0000256" key="11">
    <source>
        <dbReference type="ARBA" id="ARBA00023204"/>
    </source>
</evidence>
<sequence>MREAEAAAPTPKRLRLSIKRHRSSLPPPIPKDPADIPATSAIDHLSDGSSRRKSLAASSQRGPSSPSIARGEPVDNSGDVYRAADKSVAASPLSSDGFAAGSLAAEEICLLHRCSSSASDSGPSEVAAAAAAAVPSSEAEGKMEKDEDFLVQCSQRLPSESEAAEVPTHDAVVALEEEEEARDNINFVLEQQPLDGIPSTLTTFHDLLNEMEAQELLEHEPNAPNDAEQLDDVNNIAAMDPVTIPEDPVVIPEAMNNEPMVQSNTAAWALTTLVQEQQLRAPEVVEISDEERADNGTAGVNTDVDDLGGGNGSGQLDDDDFHAPSTNADFAAFAIPAGDFKDMDSKPDQVGTQRPGDGEADVVTCPICMEAWTSIGSHRICSLACGHLFGKSCIKRWLRQAGKKQGKCPQCNCRARVEDLRTLYVPRIAVIDGEGQQIMQEVGVLRAQNAQLKMQISELMEEIHRSQALLSVLCPEQHDALNAFQWTRCQQLQRTPESLRTLHQPIHPRIIPVPPLHQVAQENHRQFPTNIGQADLKNCRKYQSHKLQTQFAQHSSCNYTGGSGMRNQASPELRVLQERNIWGQSYALESSRFSECAGIREPRQGKRDSTQTRPLRTFSSLASIGSRGLKSTFVLQDEVPLQGAKVFDVNAHSQLLLVSHKPADSGASSGLMKMSLMALSEGECIDVPSGTSVIRDIRIAPSGTRAPGRLALVASLGKKLTVFSLESNNVVITYALQSPSWSCAWDPCDPNQVYSGLQNGSLLVFDMRQTGAPIATLKGPSCNPIHTLQHVPEHSRLAEQGESVKETSGLLSASCSSLCFWSDIGSSNLQTDGPMCLSQPAESSVCVSLAYNAVIDMAVASFRPKPTQFVDVEARSTSSPSPTLSSPAEVPSQPTDSLGLPEDMGLLPSHISYSRKPKSSFPGEDKDRSTVLHEPSFFWEQQGRMVGHKSQRVMSRSAIVSEWQPDQASGSRTNPETGSLYAFGDEGSNSVWLWDLVSRAKTQSLIPHHSPVLDIRSVHTAGADILGCISERTLQVYRRLPP</sequence>
<keyword evidence="11" id="KW-0234">DNA repair</keyword>
<dbReference type="Gene3D" id="3.30.40.10">
    <property type="entry name" value="Zinc/RING finger domain, C3HC4 (zinc finger)"/>
    <property type="match status" value="1"/>
</dbReference>
<comment type="catalytic activity">
    <reaction evidence="1">
        <text>S-ubiquitinyl-[E2 ubiquitin-conjugating enzyme]-L-cysteine + [acceptor protein]-L-lysine = [E2 ubiquitin-conjugating enzyme]-L-cysteine + N(6)-ubiquitinyl-[acceptor protein]-L-lysine.</text>
        <dbReference type="EC" id="2.3.2.27"/>
    </reaction>
</comment>
<evidence type="ECO:0000256" key="16">
    <source>
        <dbReference type="SAM" id="MobiDB-lite"/>
    </source>
</evidence>
<evidence type="ECO:0000256" key="14">
    <source>
        <dbReference type="PROSITE-ProRule" id="PRU00175"/>
    </source>
</evidence>
<dbReference type="PANTHER" id="PTHR16047">
    <property type="entry name" value="RFWD3 PROTEIN"/>
    <property type="match status" value="1"/>
</dbReference>
<protein>
    <recommendedName>
        <fullName evidence="4">RING-type E3 ubiquitin transferase</fullName>
        <ecNumber evidence="4">2.3.2.27</ecNumber>
    </recommendedName>
</protein>
<evidence type="ECO:0000256" key="12">
    <source>
        <dbReference type="ARBA" id="ARBA00023242"/>
    </source>
</evidence>
<keyword evidence="15" id="KW-0175">Coiled coil</keyword>
<dbReference type="InterPro" id="IPR036322">
    <property type="entry name" value="WD40_repeat_dom_sf"/>
</dbReference>
<comment type="subcellular location">
    <subcellularLocation>
        <location evidence="2">Cytoplasm</location>
    </subcellularLocation>
    <subcellularLocation>
        <location evidence="13">Nucleus</location>
        <location evidence="13">Nuclear body</location>
    </subcellularLocation>
</comment>
<feature type="compositionally biased region" description="Basic residues" evidence="16">
    <location>
        <begin position="12"/>
        <end position="23"/>
    </location>
</feature>
<evidence type="ECO:0000313" key="18">
    <source>
        <dbReference type="EMBL" id="CAK9277408.1"/>
    </source>
</evidence>
<feature type="region of interest" description="Disordered" evidence="16">
    <location>
        <begin position="1"/>
        <end position="79"/>
    </location>
</feature>
<evidence type="ECO:0000256" key="13">
    <source>
        <dbReference type="ARBA" id="ARBA00034306"/>
    </source>
</evidence>
<dbReference type="SUPFAM" id="SSF57850">
    <property type="entry name" value="RING/U-box"/>
    <property type="match status" value="1"/>
</dbReference>
<keyword evidence="19" id="KW-1185">Reference proteome</keyword>
<dbReference type="InterPro" id="IPR037381">
    <property type="entry name" value="RFWD3"/>
</dbReference>
<evidence type="ECO:0000256" key="6">
    <source>
        <dbReference type="ARBA" id="ARBA00022574"/>
    </source>
</evidence>
<dbReference type="InterPro" id="IPR001841">
    <property type="entry name" value="Znf_RING"/>
</dbReference>
<dbReference type="PANTHER" id="PTHR16047:SF7">
    <property type="entry name" value="E3 UBIQUITIN-PROTEIN LIGASE RFWD3"/>
    <property type="match status" value="1"/>
</dbReference>
<feature type="compositionally biased region" description="Polar residues" evidence="16">
    <location>
        <begin position="56"/>
        <end position="67"/>
    </location>
</feature>
<keyword evidence="14" id="KW-0863">Zinc-finger</keyword>
<evidence type="ECO:0000256" key="10">
    <source>
        <dbReference type="ARBA" id="ARBA00022786"/>
    </source>
</evidence>
<evidence type="ECO:0000256" key="8">
    <source>
        <dbReference type="ARBA" id="ARBA00022737"/>
    </source>
</evidence>
<organism evidence="18 19">
    <name type="scientific">Sphagnum jensenii</name>
    <dbReference type="NCBI Taxonomy" id="128206"/>
    <lineage>
        <taxon>Eukaryota</taxon>
        <taxon>Viridiplantae</taxon>
        <taxon>Streptophyta</taxon>
        <taxon>Embryophyta</taxon>
        <taxon>Bryophyta</taxon>
        <taxon>Sphagnophytina</taxon>
        <taxon>Sphagnopsida</taxon>
        <taxon>Sphagnales</taxon>
        <taxon>Sphagnaceae</taxon>
        <taxon>Sphagnum</taxon>
    </lineage>
</organism>
<keyword evidence="8" id="KW-0677">Repeat</keyword>
<evidence type="ECO:0000256" key="2">
    <source>
        <dbReference type="ARBA" id="ARBA00004496"/>
    </source>
</evidence>
<dbReference type="EMBL" id="OZ020103">
    <property type="protein sequence ID" value="CAK9277408.1"/>
    <property type="molecule type" value="Genomic_DNA"/>
</dbReference>
<dbReference type="InterPro" id="IPR013083">
    <property type="entry name" value="Znf_RING/FYVE/PHD"/>
</dbReference>
<evidence type="ECO:0000256" key="7">
    <source>
        <dbReference type="ARBA" id="ARBA00022679"/>
    </source>
</evidence>
<accession>A0ABP0XIB1</accession>
<dbReference type="PROSITE" id="PS50089">
    <property type="entry name" value="ZF_RING_2"/>
    <property type="match status" value="1"/>
</dbReference>
<dbReference type="Gene3D" id="2.130.10.10">
    <property type="entry name" value="YVTN repeat-like/Quinoprotein amine dehydrogenase"/>
    <property type="match status" value="1"/>
</dbReference>
<keyword evidence="14" id="KW-0862">Zinc</keyword>
<feature type="compositionally biased region" description="Low complexity" evidence="16">
    <location>
        <begin position="876"/>
        <end position="887"/>
    </location>
</feature>
<dbReference type="InterPro" id="IPR015943">
    <property type="entry name" value="WD40/YVTN_repeat-like_dom_sf"/>
</dbReference>
<feature type="domain" description="RING-type" evidence="17">
    <location>
        <begin position="365"/>
        <end position="412"/>
    </location>
</feature>
<evidence type="ECO:0000256" key="4">
    <source>
        <dbReference type="ARBA" id="ARBA00012483"/>
    </source>
</evidence>
<feature type="coiled-coil region" evidence="15">
    <location>
        <begin position="442"/>
        <end position="469"/>
    </location>
</feature>
<evidence type="ECO:0000259" key="17">
    <source>
        <dbReference type="PROSITE" id="PS50089"/>
    </source>
</evidence>